<dbReference type="InterPro" id="IPR001347">
    <property type="entry name" value="SIS_dom"/>
</dbReference>
<dbReference type="GO" id="GO:0005975">
    <property type="term" value="P:carbohydrate metabolic process"/>
    <property type="evidence" value="ECO:0007669"/>
    <property type="project" value="InterPro"/>
</dbReference>
<name>A0A1H8NK71_9RHOB</name>
<evidence type="ECO:0000256" key="3">
    <source>
        <dbReference type="ARBA" id="ARBA00023122"/>
    </source>
</evidence>
<dbReference type="STRING" id="933059.SAMN04488103_12019"/>
<proteinExistence type="inferred from homology"/>
<gene>
    <name evidence="10" type="ORF">SAMN04488103_12019</name>
</gene>
<evidence type="ECO:0000256" key="5">
    <source>
        <dbReference type="PIRSR" id="PIRSR004692-2"/>
    </source>
</evidence>
<dbReference type="CDD" id="cd04604">
    <property type="entry name" value="CBS_pair_SIS_assoc"/>
    <property type="match status" value="1"/>
</dbReference>
<dbReference type="PROSITE" id="PS51464">
    <property type="entry name" value="SIS"/>
    <property type="match status" value="1"/>
</dbReference>
<dbReference type="RefSeq" id="WP_091303677.1">
    <property type="nucleotide sequence ID" value="NZ_FOCE01000020.1"/>
</dbReference>
<dbReference type="EMBL" id="FOCE01000020">
    <property type="protein sequence ID" value="SEO30010.1"/>
    <property type="molecule type" value="Genomic_DNA"/>
</dbReference>
<reference evidence="10 11" key="1">
    <citation type="submission" date="2016-10" db="EMBL/GenBank/DDBJ databases">
        <authorList>
            <person name="de Groot N.N."/>
        </authorList>
    </citation>
    <scope>NUCLEOTIDE SEQUENCE [LARGE SCALE GENOMIC DNA]</scope>
    <source>
        <strain evidence="10 11">DSM 3857</strain>
    </source>
</reference>
<dbReference type="InterPro" id="IPR046348">
    <property type="entry name" value="SIS_dom_sf"/>
</dbReference>
<dbReference type="PANTHER" id="PTHR42745">
    <property type="match status" value="1"/>
</dbReference>
<keyword evidence="5" id="KW-0479">Metal-binding</keyword>
<evidence type="ECO:0000259" key="9">
    <source>
        <dbReference type="PROSITE" id="PS51464"/>
    </source>
</evidence>
<feature type="site" description="Catalytically relevant" evidence="6">
    <location>
        <position position="58"/>
    </location>
</feature>
<feature type="domain" description="CBS" evidence="8">
    <location>
        <begin position="208"/>
        <end position="269"/>
    </location>
</feature>
<dbReference type="InterPro" id="IPR046342">
    <property type="entry name" value="CBS_dom_sf"/>
</dbReference>
<dbReference type="InterPro" id="IPR004800">
    <property type="entry name" value="KdsD/KpsF-type"/>
</dbReference>
<dbReference type="AlphaFoldDB" id="A0A1H8NK71"/>
<dbReference type="CDD" id="cd05014">
    <property type="entry name" value="SIS_Kpsf"/>
    <property type="match status" value="1"/>
</dbReference>
<feature type="binding site" evidence="5">
    <location>
        <position position="81"/>
    </location>
    <ligand>
        <name>Zn(2+)</name>
        <dbReference type="ChEBI" id="CHEBI:29105"/>
    </ligand>
</feature>
<dbReference type="InterPro" id="IPR050986">
    <property type="entry name" value="GutQ/KpsF_isomerases"/>
</dbReference>
<evidence type="ECO:0000259" key="8">
    <source>
        <dbReference type="PROSITE" id="PS51371"/>
    </source>
</evidence>
<dbReference type="GO" id="GO:1901135">
    <property type="term" value="P:carbohydrate derivative metabolic process"/>
    <property type="evidence" value="ECO:0007669"/>
    <property type="project" value="InterPro"/>
</dbReference>
<dbReference type="InterPro" id="IPR000644">
    <property type="entry name" value="CBS_dom"/>
</dbReference>
<keyword evidence="3 7" id="KW-0129">CBS domain</keyword>
<keyword evidence="5" id="KW-0862">Zinc</keyword>
<keyword evidence="11" id="KW-1185">Reference proteome</keyword>
<evidence type="ECO:0000313" key="10">
    <source>
        <dbReference type="EMBL" id="SEO30010.1"/>
    </source>
</evidence>
<dbReference type="OrthoDB" id="9762536at2"/>
<feature type="domain" description="CBS" evidence="8">
    <location>
        <begin position="272"/>
        <end position="324"/>
    </location>
</feature>
<dbReference type="Pfam" id="PF01380">
    <property type="entry name" value="SIS"/>
    <property type="match status" value="1"/>
</dbReference>
<keyword evidence="10" id="KW-0413">Isomerase</keyword>
<feature type="site" description="Catalytically relevant" evidence="6">
    <location>
        <position position="110"/>
    </location>
</feature>
<dbReference type="SUPFAM" id="SSF53697">
    <property type="entry name" value="SIS domain"/>
    <property type="match status" value="1"/>
</dbReference>
<dbReference type="GO" id="GO:0019146">
    <property type="term" value="F:arabinose-5-phosphate isomerase activity"/>
    <property type="evidence" value="ECO:0007669"/>
    <property type="project" value="UniProtKB-ARBA"/>
</dbReference>
<dbReference type="Gene3D" id="3.10.580.10">
    <property type="entry name" value="CBS-domain"/>
    <property type="match status" value="1"/>
</dbReference>
<dbReference type="Proteomes" id="UP000198761">
    <property type="component" value="Unassembled WGS sequence"/>
</dbReference>
<accession>A0A1H8NK71</accession>
<organism evidence="10 11">
    <name type="scientific">Gemmobacter aquatilis</name>
    <dbReference type="NCBI Taxonomy" id="933059"/>
    <lineage>
        <taxon>Bacteria</taxon>
        <taxon>Pseudomonadati</taxon>
        <taxon>Pseudomonadota</taxon>
        <taxon>Alphaproteobacteria</taxon>
        <taxon>Rhodobacterales</taxon>
        <taxon>Paracoccaceae</taxon>
        <taxon>Gemmobacter</taxon>
    </lineage>
</organism>
<dbReference type="FunFam" id="3.40.50.10490:FF:000011">
    <property type="entry name" value="Arabinose 5-phosphate isomerase"/>
    <property type="match status" value="1"/>
</dbReference>
<feature type="site" description="Catalytically relevant" evidence="6">
    <location>
        <position position="192"/>
    </location>
</feature>
<keyword evidence="2" id="KW-0677">Repeat</keyword>
<evidence type="ECO:0000313" key="11">
    <source>
        <dbReference type="Proteomes" id="UP000198761"/>
    </source>
</evidence>
<dbReference type="GO" id="GO:0097367">
    <property type="term" value="F:carbohydrate derivative binding"/>
    <property type="evidence" value="ECO:0007669"/>
    <property type="project" value="InterPro"/>
</dbReference>
<dbReference type="Gene3D" id="3.40.50.10490">
    <property type="entry name" value="Glucose-6-phosphate isomerase like protein, domain 1"/>
    <property type="match status" value="1"/>
</dbReference>
<evidence type="ECO:0000256" key="6">
    <source>
        <dbReference type="PIRSR" id="PIRSR004692-3"/>
    </source>
</evidence>
<dbReference type="PROSITE" id="PS51371">
    <property type="entry name" value="CBS"/>
    <property type="match status" value="2"/>
</dbReference>
<dbReference type="NCBIfam" id="TIGR00393">
    <property type="entry name" value="kpsF"/>
    <property type="match status" value="1"/>
</dbReference>
<evidence type="ECO:0000256" key="7">
    <source>
        <dbReference type="PROSITE-ProRule" id="PRU00703"/>
    </source>
</evidence>
<dbReference type="GO" id="GO:0046872">
    <property type="term" value="F:metal ion binding"/>
    <property type="evidence" value="ECO:0007669"/>
    <property type="project" value="UniProtKB-KW"/>
</dbReference>
<evidence type="ECO:0000256" key="1">
    <source>
        <dbReference type="ARBA" id="ARBA00008165"/>
    </source>
</evidence>
<feature type="site" description="Catalytically relevant" evidence="6">
    <location>
        <position position="151"/>
    </location>
</feature>
<sequence>MAPQDTAPLPARLAAQRVLEVEGAALLVLARDLPADFAPAVDLILATTGRVIVSGMGKSGHVGRKIAATLASTGTPSFFVHPAEASHGDLGMVMPGDVCILISNSGETSELGDLIAHCARFSIPLIGISKRADSTLMRAARLRLTLPDLPEACAIGMAPTTSTTLTLALGDALAVALMESRSFRPDQFRTYHPGGKLGARLATVAQLMHGAEALPLVAEDAPMAETILEMTARGFGVAGVTDAAGRLSGVITDGDLRRKLVGLMEHRASEVATRNPVTAAPETLAAEALAVMNARKITALFVVAPDGRPVGLLHMHDLLRAGVV</sequence>
<dbReference type="Pfam" id="PF00571">
    <property type="entry name" value="CBS"/>
    <property type="match status" value="2"/>
</dbReference>
<feature type="domain" description="SIS" evidence="9">
    <location>
        <begin position="40"/>
        <end position="183"/>
    </location>
</feature>
<dbReference type="InterPro" id="IPR035474">
    <property type="entry name" value="SIS_Kpsf"/>
</dbReference>
<comment type="similarity">
    <text evidence="1 4">Belongs to the SIS family. GutQ/KpsF subfamily.</text>
</comment>
<evidence type="ECO:0000256" key="4">
    <source>
        <dbReference type="PIRNR" id="PIRNR004692"/>
    </source>
</evidence>
<evidence type="ECO:0000256" key="2">
    <source>
        <dbReference type="ARBA" id="ARBA00022737"/>
    </source>
</evidence>
<dbReference type="SMART" id="SM00116">
    <property type="entry name" value="CBS"/>
    <property type="match status" value="2"/>
</dbReference>
<dbReference type="PANTHER" id="PTHR42745:SF1">
    <property type="entry name" value="ARABINOSE 5-PHOSPHATE ISOMERASE KDSD"/>
    <property type="match status" value="1"/>
</dbReference>
<protein>
    <submittedName>
        <fullName evidence="10">Arabinose-5-phosphate isomerase</fullName>
    </submittedName>
</protein>
<dbReference type="PIRSF" id="PIRSF004692">
    <property type="entry name" value="KdsD_KpsF"/>
    <property type="match status" value="1"/>
</dbReference>